<dbReference type="InterPro" id="IPR026017">
    <property type="entry name" value="Lumazine-bd_dom"/>
</dbReference>
<dbReference type="GO" id="GO:0009231">
    <property type="term" value="P:riboflavin biosynthetic process"/>
    <property type="evidence" value="ECO:0007669"/>
    <property type="project" value="UniProtKB-KW"/>
</dbReference>
<sequence>MFTGIIEEIGVVANIQRTGESFVLAIEAKKILNDVHLGDSIAVNGVCLTVTSFTGKLFTVDVMPETVKASSLNMVKRGSKVNLERAMAAGGRFGGHFVSGHIDGTGIIKSKQSFENAVYYEIEAEQSILKYVILRGSITIDGTSLTVFGVTEHSFTLSIIPHTLSETILGLKGSGDIVNLECDMIGKYVGHFINNLSSDTAQKRKTGITAQFLADNGFN</sequence>
<feature type="repeat" description="Lumazine-binding" evidence="10">
    <location>
        <begin position="97"/>
        <end position="193"/>
    </location>
</feature>
<keyword evidence="6" id="KW-0686">Riboflavin biosynthesis</keyword>
<comment type="pathway">
    <text evidence="3">Cofactor biosynthesis; riboflavin biosynthesis; riboflavin from 2-hydroxy-3-oxobutyl phosphate and 5-amino-6-(D-ribitylamino)uracil: step 2/2.</text>
</comment>
<keyword evidence="7 12" id="KW-0808">Transferase</keyword>
<dbReference type="NCBIfam" id="NF006767">
    <property type="entry name" value="PRK09289.1"/>
    <property type="match status" value="1"/>
</dbReference>
<dbReference type="NCBIfam" id="TIGR00187">
    <property type="entry name" value="ribE"/>
    <property type="match status" value="1"/>
</dbReference>
<evidence type="ECO:0000256" key="9">
    <source>
        <dbReference type="NCBIfam" id="TIGR00187"/>
    </source>
</evidence>
<dbReference type="AlphaFoldDB" id="A0A6H1P3D5"/>
<dbReference type="GO" id="GO:0004746">
    <property type="term" value="F:riboflavin synthase activity"/>
    <property type="evidence" value="ECO:0007669"/>
    <property type="project" value="UniProtKB-UniRule"/>
</dbReference>
<dbReference type="PANTHER" id="PTHR21098:SF12">
    <property type="entry name" value="RIBOFLAVIN SYNTHASE"/>
    <property type="match status" value="1"/>
</dbReference>
<dbReference type="Gene3D" id="2.40.30.20">
    <property type="match status" value="2"/>
</dbReference>
<dbReference type="FunFam" id="2.40.30.20:FF:000006">
    <property type="entry name" value="Riboflavin synthase, alpha subunit"/>
    <property type="match status" value="1"/>
</dbReference>
<organism evidence="12 13">
    <name type="scientific">Priestia megaterium</name>
    <name type="common">Bacillus megaterium</name>
    <dbReference type="NCBI Taxonomy" id="1404"/>
    <lineage>
        <taxon>Bacteria</taxon>
        <taxon>Bacillati</taxon>
        <taxon>Bacillota</taxon>
        <taxon>Bacilli</taxon>
        <taxon>Bacillales</taxon>
        <taxon>Bacillaceae</taxon>
        <taxon>Priestia</taxon>
    </lineage>
</organism>
<dbReference type="FunFam" id="2.40.30.20:FF:000004">
    <property type="entry name" value="Riboflavin synthase, alpha subunit"/>
    <property type="match status" value="1"/>
</dbReference>
<evidence type="ECO:0000256" key="8">
    <source>
        <dbReference type="ARBA" id="ARBA00022737"/>
    </source>
</evidence>
<dbReference type="PANTHER" id="PTHR21098">
    <property type="entry name" value="RIBOFLAVIN SYNTHASE ALPHA CHAIN"/>
    <property type="match status" value="1"/>
</dbReference>
<evidence type="ECO:0000256" key="4">
    <source>
        <dbReference type="ARBA" id="ARBA00012827"/>
    </source>
</evidence>
<reference evidence="12 13" key="2">
    <citation type="submission" date="2020-04" db="EMBL/GenBank/DDBJ databases">
        <authorList>
            <person name="Fomenkov A."/>
            <person name="Anton B.P."/>
            <person name="Roberts R.J."/>
        </authorList>
    </citation>
    <scope>NUCLEOTIDE SEQUENCE [LARGE SCALE GENOMIC DNA]</scope>
    <source>
        <strain evidence="12 13">S2</strain>
    </source>
</reference>
<dbReference type="InterPro" id="IPR001783">
    <property type="entry name" value="Lumazine-bd"/>
</dbReference>
<dbReference type="PROSITE" id="PS51177">
    <property type="entry name" value="LUMAZINE_BIND"/>
    <property type="match status" value="2"/>
</dbReference>
<keyword evidence="8" id="KW-0677">Repeat</keyword>
<dbReference type="EC" id="2.5.1.9" evidence="4 9"/>
<gene>
    <name evidence="12" type="primary">ribE</name>
    <name evidence="12" type="ORF">HFZ78_15320</name>
</gene>
<evidence type="ECO:0000256" key="5">
    <source>
        <dbReference type="ARBA" id="ARBA00013950"/>
    </source>
</evidence>
<comment type="catalytic activity">
    <reaction evidence="1">
        <text>2 6,7-dimethyl-8-(1-D-ribityl)lumazine + H(+) = 5-amino-6-(D-ribitylamino)uracil + riboflavin</text>
        <dbReference type="Rhea" id="RHEA:20772"/>
        <dbReference type="ChEBI" id="CHEBI:15378"/>
        <dbReference type="ChEBI" id="CHEBI:15934"/>
        <dbReference type="ChEBI" id="CHEBI:57986"/>
        <dbReference type="ChEBI" id="CHEBI:58201"/>
        <dbReference type="EC" id="2.5.1.9"/>
    </reaction>
</comment>
<name>A0A6H1P3D5_PRIMG</name>
<accession>A0A6H1P3D5</accession>
<dbReference type="Proteomes" id="UP000501868">
    <property type="component" value="Chromosome"/>
</dbReference>
<evidence type="ECO:0000256" key="1">
    <source>
        <dbReference type="ARBA" id="ARBA00000968"/>
    </source>
</evidence>
<proteinExistence type="predicted"/>
<evidence type="ECO:0000256" key="2">
    <source>
        <dbReference type="ARBA" id="ARBA00002803"/>
    </source>
</evidence>
<comment type="function">
    <text evidence="2">Catalyzes the dismutation of two molecules of 6,7-dimethyl-8-ribityllumazine, resulting in the formation of riboflavin and 5-amino-6-(D-ribitylamino)uracil.</text>
</comment>
<dbReference type="NCBIfam" id="NF009566">
    <property type="entry name" value="PRK13020.1"/>
    <property type="match status" value="1"/>
</dbReference>
<dbReference type="InterPro" id="IPR017938">
    <property type="entry name" value="Riboflavin_synthase-like_b-brl"/>
</dbReference>
<dbReference type="SUPFAM" id="SSF63380">
    <property type="entry name" value="Riboflavin synthase domain-like"/>
    <property type="match status" value="2"/>
</dbReference>
<dbReference type="PIRSF" id="PIRSF000498">
    <property type="entry name" value="Riboflavin_syn_A"/>
    <property type="match status" value="1"/>
</dbReference>
<reference evidence="12 13" key="1">
    <citation type="submission" date="2020-04" db="EMBL/GenBank/DDBJ databases">
        <title>Genome-Wide Identification of 5-Methylcytosine Sites in Bacterial Genomes By High-Throughput Sequencing of MspJI Restriction Fragments.</title>
        <authorList>
            <person name="Wu V."/>
        </authorList>
    </citation>
    <scope>NUCLEOTIDE SEQUENCE [LARGE SCALE GENOMIC DNA]</scope>
    <source>
        <strain evidence="12 13">S2</strain>
    </source>
</reference>
<evidence type="ECO:0000313" key="13">
    <source>
        <dbReference type="Proteomes" id="UP000501868"/>
    </source>
</evidence>
<evidence type="ECO:0000256" key="7">
    <source>
        <dbReference type="ARBA" id="ARBA00022679"/>
    </source>
</evidence>
<evidence type="ECO:0000256" key="3">
    <source>
        <dbReference type="ARBA" id="ARBA00004887"/>
    </source>
</evidence>
<feature type="domain" description="Lumazine-binding" evidence="11">
    <location>
        <begin position="1"/>
        <end position="96"/>
    </location>
</feature>
<protein>
    <recommendedName>
        <fullName evidence="5 9">Riboflavin synthase</fullName>
        <ecNumber evidence="4 9">2.5.1.9</ecNumber>
    </recommendedName>
</protein>
<feature type="repeat" description="Lumazine-binding" evidence="10">
    <location>
        <begin position="1"/>
        <end position="96"/>
    </location>
</feature>
<feature type="domain" description="Lumazine-binding" evidence="11">
    <location>
        <begin position="97"/>
        <end position="193"/>
    </location>
</feature>
<evidence type="ECO:0000256" key="10">
    <source>
        <dbReference type="PROSITE-ProRule" id="PRU00524"/>
    </source>
</evidence>
<evidence type="ECO:0000259" key="11">
    <source>
        <dbReference type="PROSITE" id="PS51177"/>
    </source>
</evidence>
<evidence type="ECO:0000256" key="6">
    <source>
        <dbReference type="ARBA" id="ARBA00022619"/>
    </source>
</evidence>
<dbReference type="EMBL" id="CP051128">
    <property type="protein sequence ID" value="QIZ07927.1"/>
    <property type="molecule type" value="Genomic_DNA"/>
</dbReference>
<dbReference type="InterPro" id="IPR023366">
    <property type="entry name" value="ATP_synth_asu-like_sf"/>
</dbReference>
<dbReference type="Pfam" id="PF00677">
    <property type="entry name" value="Lum_binding"/>
    <property type="match status" value="2"/>
</dbReference>
<dbReference type="CDD" id="cd00402">
    <property type="entry name" value="Riboflavin_synthase_like"/>
    <property type="match status" value="1"/>
</dbReference>
<evidence type="ECO:0000313" key="12">
    <source>
        <dbReference type="EMBL" id="QIZ07927.1"/>
    </source>
</evidence>